<dbReference type="NCBIfam" id="NF011202">
    <property type="entry name" value="PRK14608.1"/>
    <property type="match status" value="1"/>
</dbReference>
<proteinExistence type="inferred from homology"/>
<evidence type="ECO:0000256" key="3">
    <source>
        <dbReference type="ARBA" id="ARBA00017473"/>
    </source>
</evidence>
<dbReference type="Proteomes" id="UP000426444">
    <property type="component" value="Chromosome"/>
</dbReference>
<dbReference type="InterPro" id="IPR020568">
    <property type="entry name" value="Ribosomal_Su5_D2-typ_SF"/>
</dbReference>
<name>A0A6I6DD38_9FIRM</name>
<evidence type="ECO:0000313" key="13">
    <source>
        <dbReference type="Proteomes" id="UP000426444"/>
    </source>
</evidence>
<evidence type="ECO:0000256" key="5">
    <source>
        <dbReference type="ARBA" id="ARBA00022741"/>
    </source>
</evidence>
<accession>A0A6I6DD38</accession>
<dbReference type="NCBIfam" id="TIGR00154">
    <property type="entry name" value="ispE"/>
    <property type="match status" value="1"/>
</dbReference>
<dbReference type="InterPro" id="IPR006204">
    <property type="entry name" value="GHMP_kinase_N_dom"/>
</dbReference>
<organism evidence="12 13">
    <name type="scientific">Candidatus Syntrophocurvum alkaliphilum</name>
    <dbReference type="NCBI Taxonomy" id="2293317"/>
    <lineage>
        <taxon>Bacteria</taxon>
        <taxon>Bacillati</taxon>
        <taxon>Bacillota</taxon>
        <taxon>Clostridia</taxon>
        <taxon>Eubacteriales</taxon>
        <taxon>Syntrophomonadaceae</taxon>
        <taxon>Candidatus Syntrophocurvum</taxon>
    </lineage>
</organism>
<dbReference type="GO" id="GO:0016114">
    <property type="term" value="P:terpenoid biosynthetic process"/>
    <property type="evidence" value="ECO:0007669"/>
    <property type="project" value="UniProtKB-UniRule"/>
</dbReference>
<keyword evidence="4 9" id="KW-0808">Transferase</keyword>
<keyword evidence="9" id="KW-0414">Isoprene biosynthesis</keyword>
<dbReference type="InterPro" id="IPR004424">
    <property type="entry name" value="IspE"/>
</dbReference>
<evidence type="ECO:0000259" key="11">
    <source>
        <dbReference type="Pfam" id="PF08544"/>
    </source>
</evidence>
<dbReference type="Gene3D" id="3.30.70.890">
    <property type="entry name" value="GHMP kinase, C-terminal domain"/>
    <property type="match status" value="1"/>
</dbReference>
<dbReference type="HAMAP" id="MF_00061">
    <property type="entry name" value="IspE"/>
    <property type="match status" value="1"/>
</dbReference>
<evidence type="ECO:0000256" key="6">
    <source>
        <dbReference type="ARBA" id="ARBA00022777"/>
    </source>
</evidence>
<comment type="function">
    <text evidence="9">Catalyzes the phosphorylation of the position 2 hydroxy group of 4-diphosphocytidyl-2C-methyl-D-erythritol.</text>
</comment>
<comment type="catalytic activity">
    <reaction evidence="9">
        <text>4-CDP-2-C-methyl-D-erythritol + ATP = 4-CDP-2-C-methyl-D-erythritol 2-phosphate + ADP + H(+)</text>
        <dbReference type="Rhea" id="RHEA:18437"/>
        <dbReference type="ChEBI" id="CHEBI:15378"/>
        <dbReference type="ChEBI" id="CHEBI:30616"/>
        <dbReference type="ChEBI" id="CHEBI:57823"/>
        <dbReference type="ChEBI" id="CHEBI:57919"/>
        <dbReference type="ChEBI" id="CHEBI:456216"/>
        <dbReference type="EC" id="2.7.1.148"/>
    </reaction>
</comment>
<dbReference type="RefSeq" id="WP_197079099.1">
    <property type="nucleotide sequence ID" value="NZ_CP046457.1"/>
</dbReference>
<evidence type="ECO:0000259" key="10">
    <source>
        <dbReference type="Pfam" id="PF00288"/>
    </source>
</evidence>
<evidence type="ECO:0000256" key="9">
    <source>
        <dbReference type="HAMAP-Rule" id="MF_00061"/>
    </source>
</evidence>
<dbReference type="InterPro" id="IPR014721">
    <property type="entry name" value="Ribsml_uS5_D2-typ_fold_subgr"/>
</dbReference>
<dbReference type="SUPFAM" id="SSF55060">
    <property type="entry name" value="GHMP Kinase, C-terminal domain"/>
    <property type="match status" value="1"/>
</dbReference>
<evidence type="ECO:0000256" key="1">
    <source>
        <dbReference type="ARBA" id="ARBA00009684"/>
    </source>
</evidence>
<evidence type="ECO:0000256" key="8">
    <source>
        <dbReference type="ARBA" id="ARBA00032554"/>
    </source>
</evidence>
<dbReference type="Gene3D" id="3.30.230.10">
    <property type="match status" value="1"/>
</dbReference>
<comment type="similarity">
    <text evidence="1 9">Belongs to the GHMP kinase family. IspE subfamily.</text>
</comment>
<keyword evidence="13" id="KW-1185">Reference proteome</keyword>
<evidence type="ECO:0000313" key="12">
    <source>
        <dbReference type="EMBL" id="QGU00545.1"/>
    </source>
</evidence>
<dbReference type="InterPro" id="IPR013750">
    <property type="entry name" value="GHMP_kinase_C_dom"/>
</dbReference>
<dbReference type="EMBL" id="CP046457">
    <property type="protein sequence ID" value="QGU00545.1"/>
    <property type="molecule type" value="Genomic_DNA"/>
</dbReference>
<dbReference type="KEGG" id="salq:SYNTR_1951"/>
<keyword evidence="7 9" id="KW-0067">ATP-binding</keyword>
<sequence length="286" mass="31636">MNSITIEAPAKINLTLDIKGKRDDGYHELETVMHQIDLLDYIKIEKTNENISIQSENTQIPNNEENLAYKAAELFFQKNGIKRKGVNIFIQKNIPVGAGLAGGSTNAAGVLKGLNQLYAVNLDQKSLLKLGEYIGSDVPFCIMGGTALAKGRGEVLTPINTQKLTILLVKPKYQLSTAEIYKNFAIDKVEENPNNGAFLEAWNNNDIINITSNIANVLESVSIAKYPEIANIKNKLKNLGALNAIMSGSGPTVFGIFNDRKRALNAHNYFKEQYQEVFLVSSYIKR</sequence>
<dbReference type="InterPro" id="IPR036554">
    <property type="entry name" value="GHMP_kinase_C_sf"/>
</dbReference>
<feature type="domain" description="GHMP kinase C-terminal" evidence="11">
    <location>
        <begin position="212"/>
        <end position="274"/>
    </location>
</feature>
<dbReference type="PANTHER" id="PTHR43527:SF2">
    <property type="entry name" value="4-DIPHOSPHOCYTIDYL-2-C-METHYL-D-ERYTHRITOL KINASE, CHLOROPLASTIC"/>
    <property type="match status" value="1"/>
</dbReference>
<dbReference type="EC" id="2.7.1.148" evidence="2 9"/>
<protein>
    <recommendedName>
        <fullName evidence="3 9">4-diphosphocytidyl-2-C-methyl-D-erythritol kinase</fullName>
        <shortName evidence="9">CMK</shortName>
        <ecNumber evidence="2 9">2.7.1.148</ecNumber>
    </recommendedName>
    <alternativeName>
        <fullName evidence="8 9">4-(cytidine-5'-diphospho)-2-C-methyl-D-erythritol kinase</fullName>
    </alternativeName>
</protein>
<keyword evidence="6 9" id="KW-0418">Kinase</keyword>
<evidence type="ECO:0000256" key="7">
    <source>
        <dbReference type="ARBA" id="ARBA00022840"/>
    </source>
</evidence>
<dbReference type="GO" id="GO:0050515">
    <property type="term" value="F:4-(cytidine 5'-diphospho)-2-C-methyl-D-erythritol kinase activity"/>
    <property type="evidence" value="ECO:0007669"/>
    <property type="project" value="UniProtKB-UniRule"/>
</dbReference>
<keyword evidence="5 9" id="KW-0547">Nucleotide-binding</keyword>
<dbReference type="UniPathway" id="UPA00056">
    <property type="reaction ID" value="UER00094"/>
</dbReference>
<feature type="active site" evidence="9">
    <location>
        <position position="11"/>
    </location>
</feature>
<dbReference type="PANTHER" id="PTHR43527">
    <property type="entry name" value="4-DIPHOSPHOCYTIDYL-2-C-METHYL-D-ERYTHRITOL KINASE, CHLOROPLASTIC"/>
    <property type="match status" value="1"/>
</dbReference>
<dbReference type="Pfam" id="PF08544">
    <property type="entry name" value="GHMP_kinases_C"/>
    <property type="match status" value="1"/>
</dbReference>
<comment type="pathway">
    <text evidence="9">Isoprenoid biosynthesis; isopentenyl diphosphate biosynthesis via DXP pathway; isopentenyl diphosphate from 1-deoxy-D-xylulose 5-phosphate: step 3/6.</text>
</comment>
<gene>
    <name evidence="9" type="primary">ispE</name>
    <name evidence="12" type="ORF">SYNTR_1951</name>
</gene>
<dbReference type="GO" id="GO:0005524">
    <property type="term" value="F:ATP binding"/>
    <property type="evidence" value="ECO:0007669"/>
    <property type="project" value="UniProtKB-UniRule"/>
</dbReference>
<dbReference type="Pfam" id="PF00288">
    <property type="entry name" value="GHMP_kinases_N"/>
    <property type="match status" value="1"/>
</dbReference>
<dbReference type="GO" id="GO:0019288">
    <property type="term" value="P:isopentenyl diphosphate biosynthetic process, methylerythritol 4-phosphate pathway"/>
    <property type="evidence" value="ECO:0007669"/>
    <property type="project" value="UniProtKB-UniRule"/>
</dbReference>
<dbReference type="SUPFAM" id="SSF54211">
    <property type="entry name" value="Ribosomal protein S5 domain 2-like"/>
    <property type="match status" value="1"/>
</dbReference>
<dbReference type="AlphaFoldDB" id="A0A6I6DD38"/>
<evidence type="ECO:0000256" key="4">
    <source>
        <dbReference type="ARBA" id="ARBA00022679"/>
    </source>
</evidence>
<feature type="binding site" evidence="9">
    <location>
        <begin position="95"/>
        <end position="105"/>
    </location>
    <ligand>
        <name>ATP</name>
        <dbReference type="ChEBI" id="CHEBI:30616"/>
    </ligand>
</feature>
<reference evidence="13" key="1">
    <citation type="journal article" date="2019" name="Microbiology">
        <title>Complete Genome Sequence of an Uncultured Bacterium of the Candidate Phylum Bipolaricaulota.</title>
        <authorList>
            <person name="Kadnikov V.V."/>
            <person name="Mardanov A.V."/>
            <person name="Beletsky A.V."/>
            <person name="Frank Y.A."/>
            <person name="Karnachuk O.V."/>
            <person name="Ravin N.V."/>
        </authorList>
    </citation>
    <scope>NUCLEOTIDE SEQUENCE [LARGE SCALE GENOMIC DNA]</scope>
</reference>
<feature type="domain" description="GHMP kinase N-terminal" evidence="10">
    <location>
        <begin position="66"/>
        <end position="145"/>
    </location>
</feature>
<dbReference type="PIRSF" id="PIRSF010376">
    <property type="entry name" value="IspE"/>
    <property type="match status" value="1"/>
</dbReference>
<feature type="active site" evidence="9">
    <location>
        <position position="137"/>
    </location>
</feature>
<evidence type="ECO:0000256" key="2">
    <source>
        <dbReference type="ARBA" id="ARBA00012052"/>
    </source>
</evidence>